<evidence type="ECO:0000313" key="3">
    <source>
        <dbReference type="Proteomes" id="UP001235712"/>
    </source>
</evidence>
<organism evidence="2 3">
    <name type="scientific">Kineosporia succinea</name>
    <dbReference type="NCBI Taxonomy" id="84632"/>
    <lineage>
        <taxon>Bacteria</taxon>
        <taxon>Bacillati</taxon>
        <taxon>Actinomycetota</taxon>
        <taxon>Actinomycetes</taxon>
        <taxon>Kineosporiales</taxon>
        <taxon>Kineosporiaceae</taxon>
        <taxon>Kineosporia</taxon>
    </lineage>
</organism>
<accession>A0ABT9NZB3</accession>
<protein>
    <recommendedName>
        <fullName evidence="4">Ricin-type beta-trefoil lectin protein</fullName>
    </recommendedName>
</protein>
<comment type="caution">
    <text evidence="2">The sequence shown here is derived from an EMBL/GenBank/DDBJ whole genome shotgun (WGS) entry which is preliminary data.</text>
</comment>
<keyword evidence="3" id="KW-1185">Reference proteome</keyword>
<name>A0ABT9NZB3_9ACTN</name>
<keyword evidence="1" id="KW-0732">Signal</keyword>
<reference evidence="2 3" key="1">
    <citation type="submission" date="2023-07" db="EMBL/GenBank/DDBJ databases">
        <title>Sequencing the genomes of 1000 actinobacteria strains.</title>
        <authorList>
            <person name="Klenk H.-P."/>
        </authorList>
    </citation>
    <scope>NUCLEOTIDE SEQUENCE [LARGE SCALE GENOMIC DNA]</scope>
    <source>
        <strain evidence="2 3">DSM 44388</strain>
    </source>
</reference>
<evidence type="ECO:0008006" key="4">
    <source>
        <dbReference type="Google" id="ProtNLM"/>
    </source>
</evidence>
<sequence length="193" mass="20213">MFSARISHRAKTVTAIAGVPAVAAGLWLTTAGTAQAAEKPSSAAVSAAAAKPLAGEPVLIKGSKYKGKDRIVTVRGTGKVDLSRSKPTASNGLSADGTSMVLKKVGGRTSTKYTIMSMNDSEEINAYCLQQKKNGTLNIVVCDSAKTNQQFNFKAKGTSFSVTGKWGALRADKRQLRTVKSGESASNFKVVAR</sequence>
<evidence type="ECO:0000256" key="1">
    <source>
        <dbReference type="SAM" id="SignalP"/>
    </source>
</evidence>
<dbReference type="Proteomes" id="UP001235712">
    <property type="component" value="Unassembled WGS sequence"/>
</dbReference>
<feature type="chain" id="PRO_5046745059" description="Ricin-type beta-trefoil lectin protein" evidence="1">
    <location>
        <begin position="37"/>
        <end position="193"/>
    </location>
</feature>
<feature type="signal peptide" evidence="1">
    <location>
        <begin position="1"/>
        <end position="36"/>
    </location>
</feature>
<gene>
    <name evidence="2" type="ORF">J2S57_001511</name>
</gene>
<proteinExistence type="predicted"/>
<dbReference type="EMBL" id="JAUSQZ010000001">
    <property type="protein sequence ID" value="MDP9825762.1"/>
    <property type="molecule type" value="Genomic_DNA"/>
</dbReference>
<dbReference type="RefSeq" id="WP_307239873.1">
    <property type="nucleotide sequence ID" value="NZ_JAUSQZ010000001.1"/>
</dbReference>
<evidence type="ECO:0000313" key="2">
    <source>
        <dbReference type="EMBL" id="MDP9825762.1"/>
    </source>
</evidence>